<reference evidence="3 4" key="1">
    <citation type="submission" date="2024-07" db="EMBL/GenBank/DDBJ databases">
        <title>Section-level genome sequencing and comparative genomics of Aspergillus sections Usti and Cavernicolus.</title>
        <authorList>
            <consortium name="Lawrence Berkeley National Laboratory"/>
            <person name="Nybo J.L."/>
            <person name="Vesth T.C."/>
            <person name="Theobald S."/>
            <person name="Frisvad J.C."/>
            <person name="Larsen T.O."/>
            <person name="Kjaerboelling I."/>
            <person name="Rothschild-Mancinelli K."/>
            <person name="Lyhne E.K."/>
            <person name="Kogle M.E."/>
            <person name="Barry K."/>
            <person name="Clum A."/>
            <person name="Na H."/>
            <person name="Ledsgaard L."/>
            <person name="Lin J."/>
            <person name="Lipzen A."/>
            <person name="Kuo A."/>
            <person name="Riley R."/>
            <person name="Mondo S."/>
            <person name="LaButti K."/>
            <person name="Haridas S."/>
            <person name="Pangalinan J."/>
            <person name="Salamov A.A."/>
            <person name="Simmons B.A."/>
            <person name="Magnuson J.K."/>
            <person name="Chen J."/>
            <person name="Drula E."/>
            <person name="Henrissat B."/>
            <person name="Wiebenga A."/>
            <person name="Lubbers R.J."/>
            <person name="Gomes A.C."/>
            <person name="Makela M.R."/>
            <person name="Stajich J."/>
            <person name="Grigoriev I.V."/>
            <person name="Mortensen U.H."/>
            <person name="De vries R.P."/>
            <person name="Baker S.E."/>
            <person name="Andersen M.R."/>
        </authorList>
    </citation>
    <scope>NUCLEOTIDE SEQUENCE [LARGE SCALE GENOMIC DNA]</scope>
    <source>
        <strain evidence="3 4">CBS 600.67</strain>
    </source>
</reference>
<dbReference type="SUPFAM" id="SSF48652">
    <property type="entry name" value="Tetraspanin"/>
    <property type="match status" value="1"/>
</dbReference>
<protein>
    <recommendedName>
        <fullName evidence="5">Tetraspanin Tsp3</fullName>
    </recommendedName>
</protein>
<sequence length="255" mass="28853">MSPNCDSSAGIYTCLLLTLTISLVIAALSWSHTTTLSLPLPTWIPAITTFLPFVTLLTLTSIRIFSQKTWAQYLGLLNHLHTILTTAIATLALAYLFPEAILSCHLEQQWQSFFQQKNSHAIRSIQDRFQCCGLRSIHDRAWPFKDREHGDNACEVQLGYRRSCLEPWAGMQRNTSWMVVGAVVLVLVVKIGFVQVSRQRTSWMRTHFLSNGQDRQRISGPELEEGDGEPEANGESRRTLLPQSRPGQENVWDVD</sequence>
<evidence type="ECO:0008006" key="5">
    <source>
        <dbReference type="Google" id="ProtNLM"/>
    </source>
</evidence>
<accession>A0ABR4IRQ4</accession>
<evidence type="ECO:0000256" key="2">
    <source>
        <dbReference type="SAM" id="Phobius"/>
    </source>
</evidence>
<keyword evidence="2" id="KW-0472">Membrane</keyword>
<evidence type="ECO:0000256" key="1">
    <source>
        <dbReference type="SAM" id="MobiDB-lite"/>
    </source>
</evidence>
<gene>
    <name evidence="3" type="ORF">BDW59DRAFT_140985</name>
</gene>
<organism evidence="3 4">
    <name type="scientific">Aspergillus cavernicola</name>
    <dbReference type="NCBI Taxonomy" id="176166"/>
    <lineage>
        <taxon>Eukaryota</taxon>
        <taxon>Fungi</taxon>
        <taxon>Dikarya</taxon>
        <taxon>Ascomycota</taxon>
        <taxon>Pezizomycotina</taxon>
        <taxon>Eurotiomycetes</taxon>
        <taxon>Eurotiomycetidae</taxon>
        <taxon>Eurotiales</taxon>
        <taxon>Aspergillaceae</taxon>
        <taxon>Aspergillus</taxon>
        <taxon>Aspergillus subgen. Nidulantes</taxon>
    </lineage>
</organism>
<evidence type="ECO:0000313" key="3">
    <source>
        <dbReference type="EMBL" id="KAL2830455.1"/>
    </source>
</evidence>
<name>A0ABR4IRQ4_9EURO</name>
<comment type="caution">
    <text evidence="3">The sequence shown here is derived from an EMBL/GenBank/DDBJ whole genome shotgun (WGS) entry which is preliminary data.</text>
</comment>
<feature type="region of interest" description="Disordered" evidence="1">
    <location>
        <begin position="214"/>
        <end position="255"/>
    </location>
</feature>
<feature type="transmembrane region" description="Helical" evidence="2">
    <location>
        <begin position="177"/>
        <end position="196"/>
    </location>
</feature>
<feature type="compositionally biased region" description="Acidic residues" evidence="1">
    <location>
        <begin position="222"/>
        <end position="232"/>
    </location>
</feature>
<keyword evidence="2" id="KW-0812">Transmembrane</keyword>
<dbReference type="EMBL" id="JBFXLS010000012">
    <property type="protein sequence ID" value="KAL2830455.1"/>
    <property type="molecule type" value="Genomic_DNA"/>
</dbReference>
<feature type="transmembrane region" description="Helical" evidence="2">
    <location>
        <begin position="12"/>
        <end position="31"/>
    </location>
</feature>
<dbReference type="InterPro" id="IPR008952">
    <property type="entry name" value="Tetraspanin_EC2_sf"/>
</dbReference>
<feature type="transmembrane region" description="Helical" evidence="2">
    <location>
        <begin position="43"/>
        <end position="65"/>
    </location>
</feature>
<keyword evidence="2" id="KW-1133">Transmembrane helix</keyword>
<keyword evidence="4" id="KW-1185">Reference proteome</keyword>
<dbReference type="Proteomes" id="UP001610335">
    <property type="component" value="Unassembled WGS sequence"/>
</dbReference>
<evidence type="ECO:0000313" key="4">
    <source>
        <dbReference type="Proteomes" id="UP001610335"/>
    </source>
</evidence>
<feature type="transmembrane region" description="Helical" evidence="2">
    <location>
        <begin position="77"/>
        <end position="97"/>
    </location>
</feature>
<proteinExistence type="predicted"/>